<proteinExistence type="predicted"/>
<organism evidence="2 3">
    <name type="scientific">Aspergillus viridinutans</name>
    <dbReference type="NCBI Taxonomy" id="75553"/>
    <lineage>
        <taxon>Eukaryota</taxon>
        <taxon>Fungi</taxon>
        <taxon>Dikarya</taxon>
        <taxon>Ascomycota</taxon>
        <taxon>Pezizomycotina</taxon>
        <taxon>Eurotiomycetes</taxon>
        <taxon>Eurotiomycetidae</taxon>
        <taxon>Eurotiales</taxon>
        <taxon>Aspergillaceae</taxon>
        <taxon>Aspergillus</taxon>
        <taxon>Aspergillus subgen. Fumigati</taxon>
    </lineage>
</organism>
<name>A0A9P3BW20_ASPVI</name>
<evidence type="ECO:0000313" key="3">
    <source>
        <dbReference type="Proteomes" id="UP000710440"/>
    </source>
</evidence>
<dbReference type="GeneID" id="66935366"/>
<gene>
    <name evidence="2" type="ORF">Aspvir_007384</name>
</gene>
<dbReference type="Proteomes" id="UP000710440">
    <property type="component" value="Unassembled WGS sequence"/>
</dbReference>
<reference evidence="2 3" key="1">
    <citation type="submission" date="2021-02" db="EMBL/GenBank/DDBJ databases">
        <title>Pan-genome distribution and transcriptional activeness of fungal secondary metabolism genes in Aspergillus section Fumigati.</title>
        <authorList>
            <person name="Takahashi H."/>
            <person name="Umemura M."/>
            <person name="Ninomiya A."/>
            <person name="Kusuya Y."/>
            <person name="Urayama S."/>
            <person name="Shimizu M."/>
            <person name="Watanabe A."/>
            <person name="Kamei K."/>
            <person name="Yaguchi T."/>
            <person name="Hagiwara D."/>
        </authorList>
    </citation>
    <scope>NUCLEOTIDE SEQUENCE [LARGE SCALE GENOMIC DNA]</scope>
    <source>
        <strain evidence="2 3">IFM 47045</strain>
    </source>
</reference>
<comment type="caution">
    <text evidence="2">The sequence shown here is derived from an EMBL/GenBank/DDBJ whole genome shotgun (WGS) entry which is preliminary data.</text>
</comment>
<dbReference type="EMBL" id="BOPL01000005">
    <property type="protein sequence ID" value="GIK03315.1"/>
    <property type="molecule type" value="Genomic_DNA"/>
</dbReference>
<accession>A0A9P3BW20</accession>
<feature type="region of interest" description="Disordered" evidence="1">
    <location>
        <begin position="1"/>
        <end position="55"/>
    </location>
</feature>
<evidence type="ECO:0000313" key="2">
    <source>
        <dbReference type="EMBL" id="GIK03315.1"/>
    </source>
</evidence>
<dbReference type="RefSeq" id="XP_043126501.1">
    <property type="nucleotide sequence ID" value="XM_043270566.1"/>
</dbReference>
<protein>
    <submittedName>
        <fullName evidence="2">Uncharacterized protein</fullName>
    </submittedName>
</protein>
<dbReference type="AlphaFoldDB" id="A0A9P3BW20"/>
<evidence type="ECO:0000256" key="1">
    <source>
        <dbReference type="SAM" id="MobiDB-lite"/>
    </source>
</evidence>
<keyword evidence="3" id="KW-1185">Reference proteome</keyword>
<feature type="compositionally biased region" description="Basic and acidic residues" evidence="1">
    <location>
        <begin position="1"/>
        <end position="23"/>
    </location>
</feature>
<sequence length="137" mass="15275">MPPELPDRGASSDHGAMKERWPDSSKSYPGMRADYRTATSPEFPGARKRTPSSSERRGILTILSVLRGMRALIESIKETETLVQAHSEICKHEEIANTLELDEPGIPNFVCESVPNFRMLHASRCVSRPTRIGIGRD</sequence>